<organism evidence="2 3">
    <name type="scientific">Rhizophagus irregularis</name>
    <dbReference type="NCBI Taxonomy" id="588596"/>
    <lineage>
        <taxon>Eukaryota</taxon>
        <taxon>Fungi</taxon>
        <taxon>Fungi incertae sedis</taxon>
        <taxon>Mucoromycota</taxon>
        <taxon>Glomeromycotina</taxon>
        <taxon>Glomeromycetes</taxon>
        <taxon>Glomerales</taxon>
        <taxon>Glomeraceae</taxon>
        <taxon>Rhizophagus</taxon>
    </lineage>
</organism>
<evidence type="ECO:0000313" key="2">
    <source>
        <dbReference type="EMBL" id="PKY57274.1"/>
    </source>
</evidence>
<protein>
    <submittedName>
        <fullName evidence="2">Uncharacterized protein</fullName>
    </submittedName>
</protein>
<dbReference type="InterPro" id="IPR019734">
    <property type="entry name" value="TPR_rpt"/>
</dbReference>
<dbReference type="Proteomes" id="UP000234323">
    <property type="component" value="Unassembled WGS sequence"/>
</dbReference>
<name>A0A2I1HEI0_9GLOM</name>
<accession>A0A2I1HEI0</accession>
<feature type="repeat" description="TPR" evidence="1">
    <location>
        <begin position="161"/>
        <end position="194"/>
    </location>
</feature>
<keyword evidence="3" id="KW-1185">Reference proteome</keyword>
<evidence type="ECO:0000313" key="3">
    <source>
        <dbReference type="Proteomes" id="UP000234323"/>
    </source>
</evidence>
<dbReference type="InterPro" id="IPR011990">
    <property type="entry name" value="TPR-like_helical_dom_sf"/>
</dbReference>
<dbReference type="PROSITE" id="PS50005">
    <property type="entry name" value="TPR"/>
    <property type="match status" value="1"/>
</dbReference>
<dbReference type="AlphaFoldDB" id="A0A2I1HEI0"/>
<gene>
    <name evidence="2" type="ORF">RhiirA4_478230</name>
</gene>
<reference evidence="2 3" key="1">
    <citation type="submission" date="2015-10" db="EMBL/GenBank/DDBJ databases">
        <title>Genome analyses suggest a sexual origin of heterokaryosis in a supposedly ancient asexual fungus.</title>
        <authorList>
            <person name="Ropars J."/>
            <person name="Sedzielewska K."/>
            <person name="Noel J."/>
            <person name="Charron P."/>
            <person name="Farinelli L."/>
            <person name="Marton T."/>
            <person name="Kruger M."/>
            <person name="Pelin A."/>
            <person name="Brachmann A."/>
            <person name="Corradi N."/>
        </authorList>
    </citation>
    <scope>NUCLEOTIDE SEQUENCE [LARGE SCALE GENOMIC DNA]</scope>
    <source>
        <strain evidence="2 3">A4</strain>
    </source>
</reference>
<keyword evidence="1" id="KW-0802">TPR repeat</keyword>
<dbReference type="EMBL" id="LLXI01002494">
    <property type="protein sequence ID" value="PKY57274.1"/>
    <property type="molecule type" value="Genomic_DNA"/>
</dbReference>
<comment type="caution">
    <text evidence="2">The sequence shown here is derived from an EMBL/GenBank/DDBJ whole genome shotgun (WGS) entry which is preliminary data.</text>
</comment>
<dbReference type="Gene3D" id="1.25.40.10">
    <property type="entry name" value="Tetratricopeptide repeat domain"/>
    <property type="match status" value="1"/>
</dbReference>
<dbReference type="SUPFAM" id="SSF48452">
    <property type="entry name" value="TPR-like"/>
    <property type="match status" value="1"/>
</dbReference>
<evidence type="ECO:0000256" key="1">
    <source>
        <dbReference type="PROSITE-ProRule" id="PRU00339"/>
    </source>
</evidence>
<sequence>MPFQSRLEEIRNITKINRAIFDILDAGKEEIERAINTIKEVQDSIDCNYQFVNAAKWRHEVLEDLLWIISGEESPKSSEELPKLSLIAYVDNYEYIISRERGKNQSFRQFMLLESCYEKSRKLDSENSDATLGFAKCLLKLFKYAQVIQLSDTSPYLASLSEYWYFRSIAYCKKADYKNAQENIVEALKLDNKNKQRLFLKKLTEENTIKRRIDSYEREKKAIKYEMNYLRVLRAT</sequence>
<proteinExistence type="predicted"/>